<dbReference type="InterPro" id="IPR001647">
    <property type="entry name" value="HTH_TetR"/>
</dbReference>
<evidence type="ECO:0000313" key="6">
    <source>
        <dbReference type="EMBL" id="MFC4956888.1"/>
    </source>
</evidence>
<keyword evidence="7" id="KW-1185">Reference proteome</keyword>
<gene>
    <name evidence="6" type="ORF">ACFPFX_11340</name>
</gene>
<dbReference type="InterPro" id="IPR009057">
    <property type="entry name" value="Homeodomain-like_sf"/>
</dbReference>
<proteinExistence type="predicted"/>
<organism evidence="6 7">
    <name type="scientific">Streptomyces mauvecolor</name>
    <dbReference type="NCBI Taxonomy" id="58345"/>
    <lineage>
        <taxon>Bacteria</taxon>
        <taxon>Bacillati</taxon>
        <taxon>Actinomycetota</taxon>
        <taxon>Actinomycetes</taxon>
        <taxon>Kitasatosporales</taxon>
        <taxon>Streptomycetaceae</taxon>
        <taxon>Streptomyces</taxon>
    </lineage>
</organism>
<dbReference type="PROSITE" id="PS50977">
    <property type="entry name" value="HTH_TETR_2"/>
    <property type="match status" value="1"/>
</dbReference>
<comment type="caution">
    <text evidence="6">The sequence shown here is derived from an EMBL/GenBank/DDBJ whole genome shotgun (WGS) entry which is preliminary data.</text>
</comment>
<evidence type="ECO:0000256" key="3">
    <source>
        <dbReference type="ARBA" id="ARBA00023163"/>
    </source>
</evidence>
<feature type="DNA-binding region" description="H-T-H motif" evidence="4">
    <location>
        <begin position="29"/>
        <end position="48"/>
    </location>
</feature>
<dbReference type="PANTHER" id="PTHR30055">
    <property type="entry name" value="HTH-TYPE TRANSCRIPTIONAL REGULATOR RUTR"/>
    <property type="match status" value="1"/>
</dbReference>
<protein>
    <submittedName>
        <fullName evidence="6">TetR family transcriptional regulator</fullName>
    </submittedName>
</protein>
<accession>A0ABV9UK35</accession>
<evidence type="ECO:0000256" key="1">
    <source>
        <dbReference type="ARBA" id="ARBA00023015"/>
    </source>
</evidence>
<reference evidence="7" key="1">
    <citation type="journal article" date="2019" name="Int. J. Syst. Evol. Microbiol.">
        <title>The Global Catalogue of Microorganisms (GCM) 10K type strain sequencing project: providing services to taxonomists for standard genome sequencing and annotation.</title>
        <authorList>
            <consortium name="The Broad Institute Genomics Platform"/>
            <consortium name="The Broad Institute Genome Sequencing Center for Infectious Disease"/>
            <person name="Wu L."/>
            <person name="Ma J."/>
        </authorList>
    </citation>
    <scope>NUCLEOTIDE SEQUENCE [LARGE SCALE GENOMIC DNA]</scope>
    <source>
        <strain evidence="7">CCM 7224</strain>
    </source>
</reference>
<keyword evidence="1" id="KW-0805">Transcription regulation</keyword>
<keyword evidence="3" id="KW-0804">Transcription</keyword>
<evidence type="ECO:0000256" key="2">
    <source>
        <dbReference type="ARBA" id="ARBA00023125"/>
    </source>
</evidence>
<dbReference type="Gene3D" id="1.10.357.10">
    <property type="entry name" value="Tetracycline Repressor, domain 2"/>
    <property type="match status" value="1"/>
</dbReference>
<dbReference type="PRINTS" id="PR00455">
    <property type="entry name" value="HTHTETR"/>
</dbReference>
<dbReference type="PANTHER" id="PTHR30055:SF234">
    <property type="entry name" value="HTH-TYPE TRANSCRIPTIONAL REGULATOR BETI"/>
    <property type="match status" value="1"/>
</dbReference>
<sequence>MQERAARTRQALVLAAAREFDDNGYAAASLADIGKAAGTSTGAVTFHFPSKASLADEVHAQGVAVTRHALQQVDHQAGPLRSAISMAGAVVRCLENDVTVCAAARLDRDREDCAPTWNSVWSTAVQQELAKTTGASSCAPAEPSLVLSLVVYLVRGAEVDVRAQRRRGAPETQASSVSDLFTQMCEMLLPALEGPRVRE</sequence>
<dbReference type="InterPro" id="IPR050109">
    <property type="entry name" value="HTH-type_TetR-like_transc_reg"/>
</dbReference>
<evidence type="ECO:0000256" key="4">
    <source>
        <dbReference type="PROSITE-ProRule" id="PRU00335"/>
    </source>
</evidence>
<dbReference type="Pfam" id="PF00440">
    <property type="entry name" value="TetR_N"/>
    <property type="match status" value="1"/>
</dbReference>
<name>A0ABV9UK35_9ACTN</name>
<dbReference type="SUPFAM" id="SSF46689">
    <property type="entry name" value="Homeodomain-like"/>
    <property type="match status" value="1"/>
</dbReference>
<keyword evidence="2 4" id="KW-0238">DNA-binding</keyword>
<evidence type="ECO:0000259" key="5">
    <source>
        <dbReference type="PROSITE" id="PS50977"/>
    </source>
</evidence>
<feature type="domain" description="HTH tetR-type" evidence="5">
    <location>
        <begin position="6"/>
        <end position="66"/>
    </location>
</feature>
<dbReference type="EMBL" id="JBHSIZ010000011">
    <property type="protein sequence ID" value="MFC4956888.1"/>
    <property type="molecule type" value="Genomic_DNA"/>
</dbReference>
<dbReference type="Proteomes" id="UP001595834">
    <property type="component" value="Unassembled WGS sequence"/>
</dbReference>
<dbReference type="RefSeq" id="WP_344380209.1">
    <property type="nucleotide sequence ID" value="NZ_BAAASQ010000038.1"/>
</dbReference>
<evidence type="ECO:0000313" key="7">
    <source>
        <dbReference type="Proteomes" id="UP001595834"/>
    </source>
</evidence>